<gene>
    <name evidence="4" type="ORF">IQ782_09435</name>
</gene>
<evidence type="ECO:0000313" key="4">
    <source>
        <dbReference type="EMBL" id="MBE9637059.1"/>
    </source>
</evidence>
<dbReference type="InterPro" id="IPR000863">
    <property type="entry name" value="Sulfotransferase_dom"/>
</dbReference>
<keyword evidence="2" id="KW-0325">Glycoprotein</keyword>
<sequence>MTTETLTSHGAAANSGRLLPQFIIIGAMKCGTTSLYRYLALHPEVDMSRDKETDFFVAEKTWGQGIGWYSDQFTDTGKVRGEASPNYTKCRDFPGVPARMAEVCPDARLIYIVRDPVVRAESQYRHSFILGMLDTDPADFAGTHEYEHILDASCYARQLDAFLEHFPKEQILVLDFDRLVRDPQAVMDDVCDHIGVAHHQLLDMGAQNDSRELSRVPAPILRFAQSPVGRRITGAVSRDTKDRIRGMLARGKPRKAKDFPEDLLERLRRDIAPDAARFREMTGQDFSGWSV</sequence>
<protein>
    <submittedName>
        <fullName evidence="4">Sulfotransferase</fullName>
    </submittedName>
</protein>
<keyword evidence="5" id="KW-1185">Reference proteome</keyword>
<dbReference type="Proteomes" id="UP000607796">
    <property type="component" value="Unassembled WGS sequence"/>
</dbReference>
<name>A0ABR9X0I9_9RHOB</name>
<feature type="domain" description="Sulfotransferase" evidence="3">
    <location>
        <begin position="20"/>
        <end position="197"/>
    </location>
</feature>
<dbReference type="InterPro" id="IPR037359">
    <property type="entry name" value="NST/OST"/>
</dbReference>
<evidence type="ECO:0000256" key="2">
    <source>
        <dbReference type="ARBA" id="ARBA00023180"/>
    </source>
</evidence>
<reference evidence="4 5" key="1">
    <citation type="journal article" date="2021" name="Int. J. Syst. Evol. Microbiol.">
        <title>Salipiger mangrovisoli sp. nov., isolated from mangrove soil and the proposal for the reclassification of Paraphaeobacter pallidus as Salipiger pallidus comb. nov.</title>
        <authorList>
            <person name="Du J."/>
            <person name="Liu Y."/>
            <person name="Pei T."/>
            <person name="Deng M.R."/>
            <person name="Zhu H."/>
        </authorList>
    </citation>
    <scope>NUCLEOTIDE SEQUENCE [LARGE SCALE GENOMIC DNA]</scope>
    <source>
        <strain evidence="4 5">6D45A</strain>
    </source>
</reference>
<evidence type="ECO:0000256" key="1">
    <source>
        <dbReference type="ARBA" id="ARBA00022679"/>
    </source>
</evidence>
<keyword evidence="1" id="KW-0808">Transferase</keyword>
<evidence type="ECO:0000259" key="3">
    <source>
        <dbReference type="Pfam" id="PF00685"/>
    </source>
</evidence>
<dbReference type="SUPFAM" id="SSF52540">
    <property type="entry name" value="P-loop containing nucleoside triphosphate hydrolases"/>
    <property type="match status" value="1"/>
</dbReference>
<proteinExistence type="predicted"/>
<dbReference type="Gene3D" id="3.40.50.300">
    <property type="entry name" value="P-loop containing nucleotide triphosphate hydrolases"/>
    <property type="match status" value="1"/>
</dbReference>
<accession>A0ABR9X0I9</accession>
<dbReference type="EMBL" id="JADFFK010000006">
    <property type="protein sequence ID" value="MBE9637059.1"/>
    <property type="molecule type" value="Genomic_DNA"/>
</dbReference>
<dbReference type="PANTHER" id="PTHR10605:SF56">
    <property type="entry name" value="BIFUNCTIONAL HEPARAN SULFATE N-DEACETYLASE_N-SULFOTRANSFERASE"/>
    <property type="match status" value="1"/>
</dbReference>
<dbReference type="Pfam" id="PF00685">
    <property type="entry name" value="Sulfotransfer_1"/>
    <property type="match status" value="1"/>
</dbReference>
<evidence type="ECO:0000313" key="5">
    <source>
        <dbReference type="Proteomes" id="UP000607796"/>
    </source>
</evidence>
<dbReference type="PANTHER" id="PTHR10605">
    <property type="entry name" value="HEPARAN SULFATE SULFOTRANSFERASE"/>
    <property type="match status" value="1"/>
</dbReference>
<dbReference type="RefSeq" id="WP_194134377.1">
    <property type="nucleotide sequence ID" value="NZ_JADFFK010000006.1"/>
</dbReference>
<comment type="caution">
    <text evidence="4">The sequence shown here is derived from an EMBL/GenBank/DDBJ whole genome shotgun (WGS) entry which is preliminary data.</text>
</comment>
<dbReference type="InterPro" id="IPR027417">
    <property type="entry name" value="P-loop_NTPase"/>
</dbReference>
<organism evidence="4 5">
    <name type="scientific">Salipiger mangrovisoli</name>
    <dbReference type="NCBI Taxonomy" id="2865933"/>
    <lineage>
        <taxon>Bacteria</taxon>
        <taxon>Pseudomonadati</taxon>
        <taxon>Pseudomonadota</taxon>
        <taxon>Alphaproteobacteria</taxon>
        <taxon>Rhodobacterales</taxon>
        <taxon>Roseobacteraceae</taxon>
        <taxon>Salipiger</taxon>
    </lineage>
</organism>